<dbReference type="PANTHER" id="PTHR24025">
    <property type="entry name" value="DESMOGLEIN FAMILY MEMBER"/>
    <property type="match status" value="1"/>
</dbReference>
<dbReference type="Pfam" id="PF00028">
    <property type="entry name" value="Cadherin"/>
    <property type="match status" value="2"/>
</dbReference>
<protein>
    <recommendedName>
        <fullName evidence="16">Cadherin domain-containing protein</fullName>
    </recommendedName>
</protein>
<keyword evidence="18" id="KW-1185">Reference proteome</keyword>
<dbReference type="FunFam" id="4.10.900.10:FF:000003">
    <property type="entry name" value="Desmoglein 1"/>
    <property type="match status" value="1"/>
</dbReference>
<dbReference type="PRINTS" id="PR00205">
    <property type="entry name" value="CADHERIN"/>
</dbReference>
<feature type="domain" description="Cadherin" evidence="16">
    <location>
        <begin position="127"/>
        <end position="332"/>
    </location>
</feature>
<comment type="function">
    <text evidence="14">A component of desmosome cell-cell junctions which are required for positive regulation of cellular adhesion. Involved in the interaction of plaque proteins and intermediate filaments mediating cell-cell adhesion.</text>
</comment>
<evidence type="ECO:0000256" key="6">
    <source>
        <dbReference type="ARBA" id="ARBA00022837"/>
    </source>
</evidence>
<evidence type="ECO:0000259" key="16">
    <source>
        <dbReference type="PROSITE" id="PS50268"/>
    </source>
</evidence>
<dbReference type="Ensembl" id="ENSACIT00000002268.1">
    <property type="protein sequence ID" value="ENSACIP00000002187.1"/>
    <property type="gene ID" value="ENSACIG00000001748.1"/>
</dbReference>
<dbReference type="InterPro" id="IPR027397">
    <property type="entry name" value="Catenin-bd_sf"/>
</dbReference>
<keyword evidence="4" id="KW-0479">Metal-binding</keyword>
<organism evidence="17 18">
    <name type="scientific">Amphilophus citrinellus</name>
    <name type="common">Midas cichlid</name>
    <name type="synonym">Cichlasoma citrinellum</name>
    <dbReference type="NCBI Taxonomy" id="61819"/>
    <lineage>
        <taxon>Eukaryota</taxon>
        <taxon>Metazoa</taxon>
        <taxon>Chordata</taxon>
        <taxon>Craniata</taxon>
        <taxon>Vertebrata</taxon>
        <taxon>Euteleostomi</taxon>
        <taxon>Actinopterygii</taxon>
        <taxon>Neopterygii</taxon>
        <taxon>Teleostei</taxon>
        <taxon>Neoteleostei</taxon>
        <taxon>Acanthomorphata</taxon>
        <taxon>Ovalentaria</taxon>
        <taxon>Cichlomorphae</taxon>
        <taxon>Cichliformes</taxon>
        <taxon>Cichlidae</taxon>
        <taxon>New World cichlids</taxon>
        <taxon>Cichlasomatinae</taxon>
        <taxon>Heroini</taxon>
        <taxon>Amphilophus</taxon>
    </lineage>
</organism>
<feature type="domain" description="Cadherin" evidence="16">
    <location>
        <begin position="44"/>
        <end position="127"/>
    </location>
</feature>
<evidence type="ECO:0000256" key="11">
    <source>
        <dbReference type="ARBA" id="ARBA00023180"/>
    </source>
</evidence>
<dbReference type="GO" id="GO:0005886">
    <property type="term" value="C:plasma membrane"/>
    <property type="evidence" value="ECO:0007669"/>
    <property type="project" value="UniProtKB-SubCell"/>
</dbReference>
<evidence type="ECO:0000256" key="1">
    <source>
        <dbReference type="ARBA" id="ARBA00004568"/>
    </source>
</evidence>
<dbReference type="InterPro" id="IPR002126">
    <property type="entry name" value="Cadherin-like_dom"/>
</dbReference>
<evidence type="ECO:0000256" key="3">
    <source>
        <dbReference type="ARBA" id="ARBA00022692"/>
    </source>
</evidence>
<evidence type="ECO:0000313" key="17">
    <source>
        <dbReference type="Ensembl" id="ENSACIP00000002187.1"/>
    </source>
</evidence>
<dbReference type="Gene3D" id="2.60.40.60">
    <property type="entry name" value="Cadherins"/>
    <property type="match status" value="4"/>
</dbReference>
<keyword evidence="11" id="KW-0325">Glycoprotein</keyword>
<dbReference type="CDD" id="cd11304">
    <property type="entry name" value="Cadherin_repeat"/>
    <property type="match status" value="2"/>
</dbReference>
<keyword evidence="5" id="KW-0677">Repeat</keyword>
<accession>A0A3Q0QVB1</accession>
<dbReference type="PRINTS" id="PR01818">
    <property type="entry name" value="DESMOCADHERN"/>
</dbReference>
<evidence type="ECO:0000256" key="4">
    <source>
        <dbReference type="ARBA" id="ARBA00022723"/>
    </source>
</evidence>
<reference evidence="17" key="1">
    <citation type="submission" date="2025-08" db="UniProtKB">
        <authorList>
            <consortium name="Ensembl"/>
        </authorList>
    </citation>
    <scope>IDENTIFICATION</scope>
</reference>
<dbReference type="FunFam" id="2.60.40.60:FF:000074">
    <property type="entry name" value="Desmoglein 4"/>
    <property type="match status" value="1"/>
</dbReference>
<keyword evidence="6 12" id="KW-0106">Calcium</keyword>
<dbReference type="InterPro" id="IPR000233">
    <property type="entry name" value="Cadherin_Y-type_LIR"/>
</dbReference>
<comment type="subcellular location">
    <subcellularLocation>
        <location evidence="1">Cell junction</location>
        <location evidence="1">Desmosome</location>
    </subcellularLocation>
    <subcellularLocation>
        <location evidence="13">Cell membrane</location>
        <topology evidence="13">Single-pass type I membrane protein</topology>
    </subcellularLocation>
</comment>
<keyword evidence="7 13" id="KW-0130">Cell adhesion</keyword>
<evidence type="ECO:0000256" key="13">
    <source>
        <dbReference type="RuleBase" id="RU003318"/>
    </source>
</evidence>
<feature type="transmembrane region" description="Helical" evidence="15">
    <location>
        <begin position="442"/>
        <end position="466"/>
    </location>
</feature>
<dbReference type="FunFam" id="2.60.40.60:FF:000011">
    <property type="entry name" value="Cadherin 1"/>
    <property type="match status" value="1"/>
</dbReference>
<dbReference type="PANTHER" id="PTHR24025:SF29">
    <property type="entry name" value="DESMOGLEIN-2-LIKE-RELATED"/>
    <property type="match status" value="1"/>
</dbReference>
<dbReference type="InterPro" id="IPR050971">
    <property type="entry name" value="Cadherin-domain_protein"/>
</dbReference>
<evidence type="ECO:0000256" key="5">
    <source>
        <dbReference type="ARBA" id="ARBA00022737"/>
    </source>
</evidence>
<dbReference type="FunFam" id="2.60.40.60:FF:000031">
    <property type="entry name" value="Cadherin 3"/>
    <property type="match status" value="1"/>
</dbReference>
<name>A0A3Q0QVB1_AMPCI</name>
<dbReference type="GO" id="GO:0005509">
    <property type="term" value="F:calcium ion binding"/>
    <property type="evidence" value="ECO:0007669"/>
    <property type="project" value="UniProtKB-UniRule"/>
</dbReference>
<dbReference type="PROSITE" id="PS50268">
    <property type="entry name" value="CADHERIN_2"/>
    <property type="match status" value="2"/>
</dbReference>
<dbReference type="Gene3D" id="4.10.900.10">
    <property type="entry name" value="TCF3-CBD (Catenin binding domain)"/>
    <property type="match status" value="1"/>
</dbReference>
<dbReference type="GO" id="GO:0007156">
    <property type="term" value="P:homophilic cell adhesion via plasma membrane adhesion molecules"/>
    <property type="evidence" value="ECO:0007669"/>
    <property type="project" value="InterPro"/>
</dbReference>
<dbReference type="OMA" id="CQCDNRD"/>
<dbReference type="InterPro" id="IPR009122">
    <property type="entry name" value="Desmosomal_cadherin"/>
</dbReference>
<keyword evidence="3 13" id="KW-0812">Transmembrane</keyword>
<dbReference type="Proteomes" id="UP000261340">
    <property type="component" value="Unplaced"/>
</dbReference>
<dbReference type="GO" id="GO:0030057">
    <property type="term" value="C:desmosome"/>
    <property type="evidence" value="ECO:0007669"/>
    <property type="project" value="UniProtKB-SubCell"/>
</dbReference>
<dbReference type="InterPro" id="IPR015919">
    <property type="entry name" value="Cadherin-like_sf"/>
</dbReference>
<evidence type="ECO:0000256" key="2">
    <source>
        <dbReference type="ARBA" id="ARBA00022475"/>
    </source>
</evidence>
<dbReference type="STRING" id="61819.ENSACIP00000002187"/>
<keyword evidence="9 15" id="KW-1133">Transmembrane helix</keyword>
<evidence type="ECO:0000256" key="8">
    <source>
        <dbReference type="ARBA" id="ARBA00022949"/>
    </source>
</evidence>
<dbReference type="InterPro" id="IPR020894">
    <property type="entry name" value="Cadherin_CS"/>
</dbReference>
<dbReference type="AlphaFoldDB" id="A0A3Q0QVB1"/>
<dbReference type="GeneTree" id="ENSGT01030000234624"/>
<evidence type="ECO:0000256" key="7">
    <source>
        <dbReference type="ARBA" id="ARBA00022889"/>
    </source>
</evidence>
<evidence type="ECO:0000256" key="12">
    <source>
        <dbReference type="PROSITE-ProRule" id="PRU00043"/>
    </source>
</evidence>
<dbReference type="GO" id="GO:0055113">
    <property type="term" value="P:epiboly involved in gastrulation with mouth forming second"/>
    <property type="evidence" value="ECO:0007669"/>
    <property type="project" value="UniProtKB-ARBA"/>
</dbReference>
<reference evidence="17" key="2">
    <citation type="submission" date="2025-09" db="UniProtKB">
        <authorList>
            <consortium name="Ensembl"/>
        </authorList>
    </citation>
    <scope>IDENTIFICATION</scope>
</reference>
<evidence type="ECO:0000256" key="15">
    <source>
        <dbReference type="SAM" id="Phobius"/>
    </source>
</evidence>
<evidence type="ECO:0000313" key="18">
    <source>
        <dbReference type="Proteomes" id="UP000261340"/>
    </source>
</evidence>
<keyword evidence="10 15" id="KW-0472">Membrane</keyword>
<dbReference type="Pfam" id="PF01049">
    <property type="entry name" value="CADH_Y-type_LIR"/>
    <property type="match status" value="1"/>
</dbReference>
<sequence length="904" mass="97602">QAVVAKDKSGDSLVRKRRNWVPPPIKLEENEDHTKKAFVARIHSDFDDGNGNLRYSLIGRGANQDPFHVFVVDPRTGIIRVTQKLDREFISAYNLSGVATYNDGTLAEQNIPIHFKVVDQNDNAPVFEDVIVGKVDELSPPGTLVMKLMATDADEPNNPNSQIAYTIIDQNPPDDMFYMNSDGIVGGGGVATGAAGGSGGTFKTYPIKVNVKNQPEGARFNPTVKAIPISEKGTSFNINHVIASYPAIDGDTGKPATNVRYIKGSDPGNWLSIDPNTAEIKLNKMPDRESPDLVNGTYIAKILCISEDMPGKTATGTIAIQVEDFNDHCPTLTSDIQTMCTTADAVIVTANDEDAFPNGPPFVFELLPEGTEGKWQVEHLNDTAAILRSQEPVWPGIYAVEFLVKDQQGHACQEPQKMRVQVCTCENGVTCAKRGATKGAELGPAGIGLLMLGLLLLLLIPLLLLFCQCGGPATFPDVFTKMPFDTKSHLINYHTEHQGENTVRIVPLLNLPTQLDGDTINIGMAQKPVAMAPLGSFDFPQSVTSINGMNGAAYQGGHRRDTWGMNQQDPSGFYSEIETRESLGGGGAYDGIALPDHFLRQYYSQMTNGNENLGVKDSLLVYDYEGLGSSAGSIGCCSLLESDSDLQFLNDLGPKFKTLAEVCGGKKISYDNKQVLSPPPKLEPDRPKVEQHMVRETTEHSEIVKESMTTVKDRMNTMKTGLANQGQMLLLQQQPVYYTTTPVLQPMHYVVQPQVQNTVLLAEAPTTNLQGMILVNNTQSGPAQGVFVQGQTLMSSGQSMMVVDGKVPAGSVKVQKGSQACLIDGGRLQPGGLSGSQRVLMVGEQVVQDAGGLSKKGEVSGSERILYKKSSQSISSKTGKVGSSTATVCTGPVYHKVQETFTEL</sequence>
<keyword evidence="2" id="KW-1003">Cell membrane</keyword>
<evidence type="ECO:0000256" key="9">
    <source>
        <dbReference type="ARBA" id="ARBA00022989"/>
    </source>
</evidence>
<proteinExistence type="predicted"/>
<evidence type="ECO:0000256" key="14">
    <source>
        <dbReference type="RuleBase" id="RU004358"/>
    </source>
</evidence>
<dbReference type="SUPFAM" id="SSF49313">
    <property type="entry name" value="Cadherin-like"/>
    <property type="match status" value="4"/>
</dbReference>
<dbReference type="PROSITE" id="PS00232">
    <property type="entry name" value="CADHERIN_1"/>
    <property type="match status" value="1"/>
</dbReference>
<keyword evidence="8" id="KW-0965">Cell junction</keyword>
<dbReference type="SMART" id="SM00112">
    <property type="entry name" value="CA"/>
    <property type="match status" value="2"/>
</dbReference>
<dbReference type="GO" id="GO:0045216">
    <property type="term" value="P:cell-cell junction organization"/>
    <property type="evidence" value="ECO:0007669"/>
    <property type="project" value="UniProtKB-ARBA"/>
</dbReference>
<evidence type="ECO:0000256" key="10">
    <source>
        <dbReference type="ARBA" id="ARBA00023136"/>
    </source>
</evidence>